<protein>
    <submittedName>
        <fullName evidence="2">Uncharacterized protein</fullName>
    </submittedName>
</protein>
<evidence type="ECO:0000313" key="2">
    <source>
        <dbReference type="EMBL" id="KAE8263151.1"/>
    </source>
</evidence>
<dbReference type="EMBL" id="LWDG02000693">
    <property type="protein sequence ID" value="KAE8263151.1"/>
    <property type="molecule type" value="Genomic_DNA"/>
</dbReference>
<reference evidence="2" key="2">
    <citation type="journal article" date="2019" name="IMA Fungus">
        <title>Genome sequencing and comparison of five Tilletia species to identify candidate genes for the detection of regulated species infecting wheat.</title>
        <authorList>
            <person name="Nguyen H.D.T."/>
            <person name="Sultana T."/>
            <person name="Kesanakurti P."/>
            <person name="Hambleton S."/>
        </authorList>
    </citation>
    <scope>NUCLEOTIDE SEQUENCE</scope>
    <source>
        <strain evidence="2">DAOMC 236422</strain>
    </source>
</reference>
<dbReference type="Proteomes" id="UP000078113">
    <property type="component" value="Unassembled WGS sequence"/>
</dbReference>
<reference evidence="2" key="1">
    <citation type="submission" date="2016-04" db="EMBL/GenBank/DDBJ databases">
        <authorList>
            <person name="Nguyen H.D."/>
            <person name="Samba Siva P."/>
            <person name="Cullis J."/>
            <person name="Levesque C.A."/>
            <person name="Hambleton S."/>
        </authorList>
    </citation>
    <scope>NUCLEOTIDE SEQUENCE</scope>
    <source>
        <strain evidence="2">DAOMC 236422</strain>
    </source>
</reference>
<keyword evidence="3" id="KW-1185">Reference proteome</keyword>
<dbReference type="AlphaFoldDB" id="A0A8X7N2D7"/>
<organism evidence="2 3">
    <name type="scientific">Tilletia walkeri</name>
    <dbReference type="NCBI Taxonomy" id="117179"/>
    <lineage>
        <taxon>Eukaryota</taxon>
        <taxon>Fungi</taxon>
        <taxon>Dikarya</taxon>
        <taxon>Basidiomycota</taxon>
        <taxon>Ustilaginomycotina</taxon>
        <taxon>Exobasidiomycetes</taxon>
        <taxon>Tilletiales</taxon>
        <taxon>Tilletiaceae</taxon>
        <taxon>Tilletia</taxon>
    </lineage>
</organism>
<evidence type="ECO:0000313" key="3">
    <source>
        <dbReference type="Proteomes" id="UP000078113"/>
    </source>
</evidence>
<comment type="caution">
    <text evidence="2">The sequence shown here is derived from an EMBL/GenBank/DDBJ whole genome shotgun (WGS) entry which is preliminary data.</text>
</comment>
<proteinExistence type="predicted"/>
<gene>
    <name evidence="2" type="ORF">A4X09_0g7304</name>
</gene>
<evidence type="ECO:0000256" key="1">
    <source>
        <dbReference type="SAM" id="MobiDB-lite"/>
    </source>
</evidence>
<name>A0A8X7N2D7_9BASI</name>
<feature type="region of interest" description="Disordered" evidence="1">
    <location>
        <begin position="54"/>
        <end position="102"/>
    </location>
</feature>
<accession>A0A8X7N2D7</accession>
<sequence length="102" mass="11461">MSQLGTGIRQCDALLCRQMSEDGRRILLDRPEECAVDEGSRAVILDLRLPSNSRKTAASALREKEDKEGSMDDEEDETDDVMKLLPSLSEEVEAASMQMRMR</sequence>
<feature type="compositionally biased region" description="Basic and acidic residues" evidence="1">
    <location>
        <begin position="61"/>
        <end position="70"/>
    </location>
</feature>